<gene>
    <name evidence="2" type="ORF">GA0070216_10973</name>
</gene>
<evidence type="ECO:0000256" key="1">
    <source>
        <dbReference type="SAM" id="MobiDB-lite"/>
    </source>
</evidence>
<dbReference type="Gene3D" id="3.40.960.10">
    <property type="entry name" value="VSR Endonuclease"/>
    <property type="match status" value="1"/>
</dbReference>
<evidence type="ECO:0008006" key="4">
    <source>
        <dbReference type="Google" id="ProtNLM"/>
    </source>
</evidence>
<feature type="region of interest" description="Disordered" evidence="1">
    <location>
        <begin position="163"/>
        <end position="278"/>
    </location>
</feature>
<protein>
    <recommendedName>
        <fullName evidence="4">Very-short-patch-repair endonuclease</fullName>
    </recommendedName>
</protein>
<dbReference type="OrthoDB" id="3173471at2"/>
<evidence type="ECO:0000313" key="2">
    <source>
        <dbReference type="EMBL" id="SCF30594.1"/>
    </source>
</evidence>
<reference evidence="3" key="1">
    <citation type="submission" date="2016-06" db="EMBL/GenBank/DDBJ databases">
        <authorList>
            <person name="Varghese N."/>
            <person name="Submissions Spin"/>
        </authorList>
    </citation>
    <scope>NUCLEOTIDE SEQUENCE [LARGE SCALE GENOMIC DNA]</scope>
    <source>
        <strain evidence="3">DSM 44100</strain>
    </source>
</reference>
<name>A0A1C4ZCE7_9ACTN</name>
<dbReference type="InterPro" id="IPR011335">
    <property type="entry name" value="Restrct_endonuc-II-like"/>
</dbReference>
<keyword evidence="3" id="KW-1185">Reference proteome</keyword>
<feature type="compositionally biased region" description="Pro residues" evidence="1">
    <location>
        <begin position="261"/>
        <end position="274"/>
    </location>
</feature>
<feature type="region of interest" description="Disordered" evidence="1">
    <location>
        <begin position="110"/>
        <end position="138"/>
    </location>
</feature>
<evidence type="ECO:0000313" key="3">
    <source>
        <dbReference type="Proteomes" id="UP000198797"/>
    </source>
</evidence>
<dbReference type="AlphaFoldDB" id="A0A1C4ZCE7"/>
<feature type="compositionally biased region" description="Pro residues" evidence="1">
    <location>
        <begin position="203"/>
        <end position="221"/>
    </location>
</feature>
<feature type="compositionally biased region" description="Gly residues" evidence="1">
    <location>
        <begin position="124"/>
        <end position="138"/>
    </location>
</feature>
<feature type="compositionally biased region" description="Low complexity" evidence="1">
    <location>
        <begin position="173"/>
        <end position="202"/>
    </location>
</feature>
<dbReference type="STRING" id="121616.GA0070216_10973"/>
<dbReference type="Proteomes" id="UP000198797">
    <property type="component" value="Unassembled WGS sequence"/>
</dbReference>
<organism evidence="2 3">
    <name type="scientific">Micromonospora matsumotoense</name>
    <dbReference type="NCBI Taxonomy" id="121616"/>
    <lineage>
        <taxon>Bacteria</taxon>
        <taxon>Bacillati</taxon>
        <taxon>Actinomycetota</taxon>
        <taxon>Actinomycetes</taxon>
        <taxon>Micromonosporales</taxon>
        <taxon>Micromonosporaceae</taxon>
        <taxon>Micromonospora</taxon>
    </lineage>
</organism>
<dbReference type="EMBL" id="FMCU01000009">
    <property type="protein sequence ID" value="SCF30594.1"/>
    <property type="molecule type" value="Genomic_DNA"/>
</dbReference>
<accession>A0A1C4ZCE7</accession>
<sequence>MPPRPHRPVALAWQVFRGSDAIRQGLLTRHHLRGASWLRLGHDVYADARLDRDHALTCRAALLRMPAGTVIAGPSAAYLHGIEHAAGFGDEVHVLVPRAARVGSQGAVTSAYPGTARPTSTGGIRPGAGGARRGAGGGWAGSPGGIRVHTVAATGGSAVLAQPHASRQLPEDATPTPTPATATATATATANRATSAGLTTPTRPWPAIPTPPALHPEPALPTIPAALPEGAGSGVPISRNRPLPGSAEANPVTAATLTGVRPPPTGPHPTPPALPRSSPTLAAWETAAWLEPVRAVGIVDSLLGRGLTSPAALAEIAQHFADRRGGRRARRVFDLADPAAQSPPESHLRVRLVLAGLPRPVAQPPVRLPSGLVLHPDLAWPEFRVAVEYDGHWHTGPDQLHRDRRRLNQLVTAGWIVLHVTSRRLRDDFPTVVREVRAVLTERGWRR</sequence>
<dbReference type="RefSeq" id="WP_091247550.1">
    <property type="nucleotide sequence ID" value="NZ_FMCU01000009.1"/>
</dbReference>
<proteinExistence type="predicted"/>
<dbReference type="SUPFAM" id="SSF52980">
    <property type="entry name" value="Restriction endonuclease-like"/>
    <property type="match status" value="1"/>
</dbReference>